<dbReference type="Proteomes" id="UP001501221">
    <property type="component" value="Unassembled WGS sequence"/>
</dbReference>
<dbReference type="EMBL" id="BAAAFM010000001">
    <property type="protein sequence ID" value="GAA0197074.1"/>
    <property type="molecule type" value="Genomic_DNA"/>
</dbReference>
<sequence>MILVICRVSDSTLFRSKNLDMEGPANKPIILMIAKVSISSVIVSPFTMVISSEYHE</sequence>
<gene>
    <name evidence="1" type="ORF">GCM10009123_00150</name>
</gene>
<proteinExistence type="predicted"/>
<accession>A0ABP3CDF3</accession>
<evidence type="ECO:0000313" key="1">
    <source>
        <dbReference type="EMBL" id="GAA0197074.1"/>
    </source>
</evidence>
<comment type="caution">
    <text evidence="1">The sequence shown here is derived from an EMBL/GenBank/DDBJ whole genome shotgun (WGS) entry which is preliminary data.</text>
</comment>
<keyword evidence="2" id="KW-1185">Reference proteome</keyword>
<organism evidence="1 2">
    <name type="scientific">Kangiella japonica</name>
    <dbReference type="NCBI Taxonomy" id="647384"/>
    <lineage>
        <taxon>Bacteria</taxon>
        <taxon>Pseudomonadati</taxon>
        <taxon>Pseudomonadota</taxon>
        <taxon>Gammaproteobacteria</taxon>
        <taxon>Kangiellales</taxon>
        <taxon>Kangiellaceae</taxon>
        <taxon>Kangiella</taxon>
    </lineage>
</organism>
<protein>
    <submittedName>
        <fullName evidence="1">Uncharacterized protein</fullName>
    </submittedName>
</protein>
<name>A0ABP3CDF3_9GAMM</name>
<evidence type="ECO:0000313" key="2">
    <source>
        <dbReference type="Proteomes" id="UP001501221"/>
    </source>
</evidence>
<reference evidence="2" key="1">
    <citation type="journal article" date="2019" name="Int. J. Syst. Evol. Microbiol.">
        <title>The Global Catalogue of Microorganisms (GCM) 10K type strain sequencing project: providing services to taxonomists for standard genome sequencing and annotation.</title>
        <authorList>
            <consortium name="The Broad Institute Genomics Platform"/>
            <consortium name="The Broad Institute Genome Sequencing Center for Infectious Disease"/>
            <person name="Wu L."/>
            <person name="Ma J."/>
        </authorList>
    </citation>
    <scope>NUCLEOTIDE SEQUENCE [LARGE SCALE GENOMIC DNA]</scope>
    <source>
        <strain evidence="2">JCM 16211</strain>
    </source>
</reference>